<gene>
    <name evidence="1" type="ORF">GXY80_12390</name>
</gene>
<accession>A0A971M5N4</accession>
<name>A0A971M5N4_9BACT</name>
<evidence type="ECO:0000313" key="2">
    <source>
        <dbReference type="Proteomes" id="UP000777265"/>
    </source>
</evidence>
<protein>
    <submittedName>
        <fullName evidence="1">DUF1018 domain-containing protein</fullName>
    </submittedName>
</protein>
<proteinExistence type="predicted"/>
<dbReference type="Pfam" id="PF06252">
    <property type="entry name" value="GemA"/>
    <property type="match status" value="1"/>
</dbReference>
<dbReference type="InterPro" id="IPR009363">
    <property type="entry name" value="Phage_Mu_Gp16"/>
</dbReference>
<organism evidence="1 2">
    <name type="scientific">Syntrophorhabdus aromaticivorans</name>
    <dbReference type="NCBI Taxonomy" id="328301"/>
    <lineage>
        <taxon>Bacteria</taxon>
        <taxon>Pseudomonadati</taxon>
        <taxon>Thermodesulfobacteriota</taxon>
        <taxon>Syntrophorhabdia</taxon>
        <taxon>Syntrophorhabdales</taxon>
        <taxon>Syntrophorhabdaceae</taxon>
        <taxon>Syntrophorhabdus</taxon>
    </lineage>
</organism>
<reference evidence="1" key="1">
    <citation type="journal article" date="2020" name="Biotechnol. Biofuels">
        <title>New insights from the biogas microbiome by comprehensive genome-resolved metagenomics of nearly 1600 species originating from multiple anaerobic digesters.</title>
        <authorList>
            <person name="Campanaro S."/>
            <person name="Treu L."/>
            <person name="Rodriguez-R L.M."/>
            <person name="Kovalovszki A."/>
            <person name="Ziels R.M."/>
            <person name="Maus I."/>
            <person name="Zhu X."/>
            <person name="Kougias P.G."/>
            <person name="Basile A."/>
            <person name="Luo G."/>
            <person name="Schluter A."/>
            <person name="Konstantinidis K.T."/>
            <person name="Angelidaki I."/>
        </authorList>
    </citation>
    <scope>NUCLEOTIDE SEQUENCE</scope>
    <source>
        <strain evidence="1">AS06rmzACSIP_7</strain>
    </source>
</reference>
<comment type="caution">
    <text evidence="1">The sequence shown here is derived from an EMBL/GenBank/DDBJ whole genome shotgun (WGS) entry which is preliminary data.</text>
</comment>
<dbReference type="Proteomes" id="UP000777265">
    <property type="component" value="Unassembled WGS sequence"/>
</dbReference>
<dbReference type="AlphaFoldDB" id="A0A971M5N4"/>
<reference evidence="1" key="2">
    <citation type="submission" date="2020-01" db="EMBL/GenBank/DDBJ databases">
        <authorList>
            <person name="Campanaro S."/>
        </authorList>
    </citation>
    <scope>NUCLEOTIDE SEQUENCE</scope>
    <source>
        <strain evidence="1">AS06rmzACSIP_7</strain>
    </source>
</reference>
<evidence type="ECO:0000313" key="1">
    <source>
        <dbReference type="EMBL" id="NLW36254.1"/>
    </source>
</evidence>
<sequence>MAERNKTLMKKSWLAVIHVAAVQLGLTDEEYRAILKRRYGVRSARDLTSAQGKDLIDYFKSLGFLPVRRVRTCTRCLPRPKRDAIPMDVVYPASPGQLAKIKRLRDDIKWWTVDGFSGWLKRYFNIERIQTSIEASQVIYGLLRLWRSQNKCKCSLIKEG</sequence>
<dbReference type="EMBL" id="JAAYEE010000226">
    <property type="protein sequence ID" value="NLW36254.1"/>
    <property type="molecule type" value="Genomic_DNA"/>
</dbReference>